<evidence type="ECO:0000313" key="2">
    <source>
        <dbReference type="EMBL" id="KAK3401981.1"/>
    </source>
</evidence>
<proteinExistence type="predicted"/>
<reference evidence="2" key="2">
    <citation type="submission" date="2023-07" db="EMBL/GenBank/DDBJ databases">
        <authorList>
            <consortium name="Lawrence Berkeley National Laboratory"/>
            <person name="Haridas S."/>
            <person name="Hensen N."/>
            <person name="Bonometti L."/>
            <person name="Westerberg I."/>
            <person name="Brannstrom I.O."/>
            <person name="Guillou S."/>
            <person name="Cros-Aarteil S."/>
            <person name="Calhoun S."/>
            <person name="Kuo A."/>
            <person name="Mondo S."/>
            <person name="Pangilinan J."/>
            <person name="Riley R."/>
            <person name="LaButti K."/>
            <person name="Andreopoulos B."/>
            <person name="Lipzen A."/>
            <person name="Chen C."/>
            <person name="Yanf M."/>
            <person name="Daum C."/>
            <person name="Ng V."/>
            <person name="Clum A."/>
            <person name="Steindorff A."/>
            <person name="Ohm R."/>
            <person name="Martin F."/>
            <person name="Silar P."/>
            <person name="Natvig D."/>
            <person name="Lalanne C."/>
            <person name="Gautier V."/>
            <person name="Ament-velasquez S.L."/>
            <person name="Kruys A."/>
            <person name="Hutchinson M.I."/>
            <person name="Powell A.J."/>
            <person name="Barry K."/>
            <person name="Miller A.N."/>
            <person name="Grigoriev I.V."/>
            <person name="Debuchy R."/>
            <person name="Gladieux P."/>
            <person name="Thoren M.H."/>
            <person name="Johannesson H."/>
        </authorList>
    </citation>
    <scope>NUCLEOTIDE SEQUENCE</scope>
    <source>
        <strain evidence="2">FGSC 1904</strain>
    </source>
</reference>
<organism evidence="2 3">
    <name type="scientific">Sordaria brevicollis</name>
    <dbReference type="NCBI Taxonomy" id="83679"/>
    <lineage>
        <taxon>Eukaryota</taxon>
        <taxon>Fungi</taxon>
        <taxon>Dikarya</taxon>
        <taxon>Ascomycota</taxon>
        <taxon>Pezizomycotina</taxon>
        <taxon>Sordariomycetes</taxon>
        <taxon>Sordariomycetidae</taxon>
        <taxon>Sordariales</taxon>
        <taxon>Sordariaceae</taxon>
        <taxon>Sordaria</taxon>
    </lineage>
</organism>
<protein>
    <submittedName>
        <fullName evidence="2">Uncharacterized protein</fullName>
    </submittedName>
</protein>
<keyword evidence="1" id="KW-0732">Signal</keyword>
<feature type="signal peptide" evidence="1">
    <location>
        <begin position="1"/>
        <end position="19"/>
    </location>
</feature>
<gene>
    <name evidence="2" type="ORF">B0T20DRAFT_127728</name>
</gene>
<sequence>MKFLPLLSFLTLPMATVHAQPTDPIITLFHSFAEPNCNETSWATGYTLARSQATGDCLGLYESQSVSVGYLDPKCRG</sequence>
<evidence type="ECO:0000256" key="1">
    <source>
        <dbReference type="SAM" id="SignalP"/>
    </source>
</evidence>
<dbReference type="Proteomes" id="UP001281003">
    <property type="component" value="Unassembled WGS sequence"/>
</dbReference>
<feature type="chain" id="PRO_5041964734" evidence="1">
    <location>
        <begin position="20"/>
        <end position="77"/>
    </location>
</feature>
<reference evidence="2" key="1">
    <citation type="journal article" date="2023" name="Mol. Phylogenet. Evol.">
        <title>Genome-scale phylogeny and comparative genomics of the fungal order Sordariales.</title>
        <authorList>
            <person name="Hensen N."/>
            <person name="Bonometti L."/>
            <person name="Westerberg I."/>
            <person name="Brannstrom I.O."/>
            <person name="Guillou S."/>
            <person name="Cros-Aarteil S."/>
            <person name="Calhoun S."/>
            <person name="Haridas S."/>
            <person name="Kuo A."/>
            <person name="Mondo S."/>
            <person name="Pangilinan J."/>
            <person name="Riley R."/>
            <person name="LaButti K."/>
            <person name="Andreopoulos B."/>
            <person name="Lipzen A."/>
            <person name="Chen C."/>
            <person name="Yan M."/>
            <person name="Daum C."/>
            <person name="Ng V."/>
            <person name="Clum A."/>
            <person name="Steindorff A."/>
            <person name="Ohm R.A."/>
            <person name="Martin F."/>
            <person name="Silar P."/>
            <person name="Natvig D.O."/>
            <person name="Lalanne C."/>
            <person name="Gautier V."/>
            <person name="Ament-Velasquez S.L."/>
            <person name="Kruys A."/>
            <person name="Hutchinson M.I."/>
            <person name="Powell A.J."/>
            <person name="Barry K."/>
            <person name="Miller A.N."/>
            <person name="Grigoriev I.V."/>
            <person name="Debuchy R."/>
            <person name="Gladieux P."/>
            <person name="Hiltunen Thoren M."/>
            <person name="Johannesson H."/>
        </authorList>
    </citation>
    <scope>NUCLEOTIDE SEQUENCE</scope>
    <source>
        <strain evidence="2">FGSC 1904</strain>
    </source>
</reference>
<name>A0AAE0PLB6_SORBR</name>
<dbReference type="AlphaFoldDB" id="A0AAE0PLB6"/>
<keyword evidence="3" id="KW-1185">Reference proteome</keyword>
<dbReference type="EMBL" id="JAUTDP010000002">
    <property type="protein sequence ID" value="KAK3401981.1"/>
    <property type="molecule type" value="Genomic_DNA"/>
</dbReference>
<comment type="caution">
    <text evidence="2">The sequence shown here is derived from an EMBL/GenBank/DDBJ whole genome shotgun (WGS) entry which is preliminary data.</text>
</comment>
<accession>A0AAE0PLB6</accession>
<evidence type="ECO:0000313" key="3">
    <source>
        <dbReference type="Proteomes" id="UP001281003"/>
    </source>
</evidence>